<evidence type="ECO:0008006" key="14">
    <source>
        <dbReference type="Google" id="ProtNLM"/>
    </source>
</evidence>
<keyword evidence="3" id="KW-0337">GPI-anchor biosynthesis</keyword>
<feature type="transmembrane region" description="Helical" evidence="11">
    <location>
        <begin position="86"/>
        <end position="105"/>
    </location>
</feature>
<dbReference type="EMBL" id="BAAAYL010000001">
    <property type="protein sequence ID" value="GAA3371490.1"/>
    <property type="molecule type" value="Genomic_DNA"/>
</dbReference>
<feature type="transmembrane region" description="Helical" evidence="11">
    <location>
        <begin position="228"/>
        <end position="249"/>
    </location>
</feature>
<keyword evidence="4" id="KW-0328">Glycosyltransferase</keyword>
<evidence type="ECO:0000256" key="11">
    <source>
        <dbReference type="SAM" id="Phobius"/>
    </source>
</evidence>
<keyword evidence="5" id="KW-0808">Transferase</keyword>
<reference evidence="13" key="1">
    <citation type="journal article" date="2019" name="Int. J. Syst. Evol. Microbiol.">
        <title>The Global Catalogue of Microorganisms (GCM) 10K type strain sequencing project: providing services to taxonomists for standard genome sequencing and annotation.</title>
        <authorList>
            <consortium name="The Broad Institute Genomics Platform"/>
            <consortium name="The Broad Institute Genome Sequencing Center for Infectious Disease"/>
            <person name="Wu L."/>
            <person name="Ma J."/>
        </authorList>
    </citation>
    <scope>NUCLEOTIDE SEQUENCE [LARGE SCALE GENOMIC DNA]</scope>
    <source>
        <strain evidence="13">JCM 9651</strain>
    </source>
</reference>
<feature type="region of interest" description="Disordered" evidence="10">
    <location>
        <begin position="110"/>
        <end position="134"/>
    </location>
</feature>
<feature type="transmembrane region" description="Helical" evidence="11">
    <location>
        <begin position="407"/>
        <end position="426"/>
    </location>
</feature>
<keyword evidence="8 11" id="KW-1133">Transmembrane helix</keyword>
<evidence type="ECO:0000256" key="6">
    <source>
        <dbReference type="ARBA" id="ARBA00022692"/>
    </source>
</evidence>
<feature type="transmembrane region" description="Helical" evidence="11">
    <location>
        <begin position="255"/>
        <end position="273"/>
    </location>
</feature>
<keyword evidence="6 11" id="KW-0812">Transmembrane</keyword>
<evidence type="ECO:0000313" key="13">
    <source>
        <dbReference type="Proteomes" id="UP001499990"/>
    </source>
</evidence>
<evidence type="ECO:0000256" key="1">
    <source>
        <dbReference type="ARBA" id="ARBA00004477"/>
    </source>
</evidence>
<keyword evidence="9 11" id="KW-0472">Membrane</keyword>
<sequence length="506" mass="54197">MLIRAERYDEALDIFQAIGTHATAFPWTYHGDAHTEFLEFREGVCTEIARRVPFFSTPPRPTGPVPCLDPADAALRRDRHGPAGQPVIVLFRFLFFFSAVTPFGGTSGPGECKEMVGPQTRQAEREKTAGPAPLPGPVGSSLLRAWPALAGYALARMFGTVMLLIWTGSDPIRMLASRYDTGAYLHIAERGYAGSCPVQGELCRYAFFPLYPGLIRGATAVLPLPASWAAWGISVLASLVAAWGIYAVVEMVANRATAIVLVVLWGVLPHAVVESMAYTEPLFTALAAWALYAVLTRRWLTAGGLAVLAGLTRPSGAAVAATVVVCALTALLRPGPGGQRPVVRLLVCVLVAPLGWLAWVGWVGHRAGRWDGYFRVQERWGTSFDGGAFTLQHLSGVFQQPMVTLDAVMVAAAIAAAVVLLVVCCIQRQPAPLLVYATALVIITIGVAGYFHSKARFLIPAFVLLLPVARALSRARPTIVWTVLASATVISAACGYYLLGVARHSP</sequence>
<accession>A0ABP6SAM1</accession>
<proteinExistence type="predicted"/>
<evidence type="ECO:0000256" key="7">
    <source>
        <dbReference type="ARBA" id="ARBA00022824"/>
    </source>
</evidence>
<dbReference type="RefSeq" id="WP_345036163.1">
    <property type="nucleotide sequence ID" value="NZ_BAAAYL010000001.1"/>
</dbReference>
<feature type="transmembrane region" description="Helical" evidence="11">
    <location>
        <begin position="345"/>
        <end position="364"/>
    </location>
</feature>
<dbReference type="Proteomes" id="UP001499990">
    <property type="component" value="Unassembled WGS sequence"/>
</dbReference>
<evidence type="ECO:0000256" key="10">
    <source>
        <dbReference type="SAM" id="MobiDB-lite"/>
    </source>
</evidence>
<feature type="transmembrane region" description="Helical" evidence="11">
    <location>
        <begin position="315"/>
        <end position="333"/>
    </location>
</feature>
<feature type="transmembrane region" description="Helical" evidence="11">
    <location>
        <begin position="285"/>
        <end position="309"/>
    </location>
</feature>
<gene>
    <name evidence="12" type="ORF">GCM10020367_22370</name>
</gene>
<evidence type="ECO:0000256" key="8">
    <source>
        <dbReference type="ARBA" id="ARBA00022989"/>
    </source>
</evidence>
<evidence type="ECO:0000313" key="12">
    <source>
        <dbReference type="EMBL" id="GAA3371490.1"/>
    </source>
</evidence>
<comment type="pathway">
    <text evidence="2">Glycolipid biosynthesis; glycosylphosphatidylinositol-anchor biosynthesis.</text>
</comment>
<feature type="transmembrane region" description="Helical" evidence="11">
    <location>
        <begin position="479"/>
        <end position="499"/>
    </location>
</feature>
<evidence type="ECO:0000256" key="9">
    <source>
        <dbReference type="ARBA" id="ARBA00023136"/>
    </source>
</evidence>
<dbReference type="PANTHER" id="PTHR12468">
    <property type="entry name" value="GPI MANNOSYLTRANSFERASE 2"/>
    <property type="match status" value="1"/>
</dbReference>
<evidence type="ECO:0000256" key="2">
    <source>
        <dbReference type="ARBA" id="ARBA00004687"/>
    </source>
</evidence>
<organism evidence="12 13">
    <name type="scientific">Streptomyces sannanensis</name>
    <dbReference type="NCBI Taxonomy" id="285536"/>
    <lineage>
        <taxon>Bacteria</taxon>
        <taxon>Bacillati</taxon>
        <taxon>Actinomycetota</taxon>
        <taxon>Actinomycetes</taxon>
        <taxon>Kitasatosporales</taxon>
        <taxon>Streptomycetaceae</taxon>
        <taxon>Streptomyces</taxon>
    </lineage>
</organism>
<comment type="subcellular location">
    <subcellularLocation>
        <location evidence="1">Endoplasmic reticulum membrane</location>
        <topology evidence="1">Multi-pass membrane protein</topology>
    </subcellularLocation>
</comment>
<dbReference type="PANTHER" id="PTHR12468:SF2">
    <property type="entry name" value="GPI MANNOSYLTRANSFERASE 2"/>
    <property type="match status" value="1"/>
</dbReference>
<feature type="transmembrane region" description="Helical" evidence="11">
    <location>
        <begin position="145"/>
        <end position="166"/>
    </location>
</feature>
<keyword evidence="13" id="KW-1185">Reference proteome</keyword>
<evidence type="ECO:0000256" key="4">
    <source>
        <dbReference type="ARBA" id="ARBA00022676"/>
    </source>
</evidence>
<protein>
    <recommendedName>
        <fullName evidence="14">Glycosyltransferase RgtA/B/C/D-like domain-containing protein</fullName>
    </recommendedName>
</protein>
<evidence type="ECO:0000256" key="3">
    <source>
        <dbReference type="ARBA" id="ARBA00022502"/>
    </source>
</evidence>
<feature type="transmembrane region" description="Helical" evidence="11">
    <location>
        <begin position="433"/>
        <end position="451"/>
    </location>
</feature>
<feature type="transmembrane region" description="Helical" evidence="11">
    <location>
        <begin position="457"/>
        <end position="472"/>
    </location>
</feature>
<keyword evidence="7" id="KW-0256">Endoplasmic reticulum</keyword>
<comment type="caution">
    <text evidence="12">The sequence shown here is derived from an EMBL/GenBank/DDBJ whole genome shotgun (WGS) entry which is preliminary data.</text>
</comment>
<dbReference type="InterPro" id="IPR007315">
    <property type="entry name" value="PIG-V/Gpi18"/>
</dbReference>
<evidence type="ECO:0000256" key="5">
    <source>
        <dbReference type="ARBA" id="ARBA00022679"/>
    </source>
</evidence>
<name>A0ABP6SAM1_9ACTN</name>